<dbReference type="Pfam" id="PF09697">
    <property type="entry name" value="Porph_ging"/>
    <property type="match status" value="1"/>
</dbReference>
<dbReference type="EMBL" id="AQPN01000057">
    <property type="protein sequence ID" value="EOR95318.1"/>
    <property type="molecule type" value="Genomic_DNA"/>
</dbReference>
<dbReference type="NCBIfam" id="TIGR01200">
    <property type="entry name" value="GLPGLI"/>
    <property type="match status" value="1"/>
</dbReference>
<organism evidence="1 2">
    <name type="scientific">Arcticibacter svalbardensis MN12-7</name>
    <dbReference type="NCBI Taxonomy" id="1150600"/>
    <lineage>
        <taxon>Bacteria</taxon>
        <taxon>Pseudomonadati</taxon>
        <taxon>Bacteroidota</taxon>
        <taxon>Sphingobacteriia</taxon>
        <taxon>Sphingobacteriales</taxon>
        <taxon>Sphingobacteriaceae</taxon>
        <taxon>Arcticibacter</taxon>
    </lineage>
</organism>
<evidence type="ECO:0008006" key="3">
    <source>
        <dbReference type="Google" id="ProtNLM"/>
    </source>
</evidence>
<dbReference type="eggNOG" id="ENOG502ZBE7">
    <property type="taxonomic scope" value="Bacteria"/>
</dbReference>
<proteinExistence type="predicted"/>
<comment type="caution">
    <text evidence="1">The sequence shown here is derived from an EMBL/GenBank/DDBJ whole genome shotgun (WGS) entry which is preliminary data.</text>
</comment>
<gene>
    <name evidence="1" type="ORF">ADIARSV_1513</name>
</gene>
<keyword evidence="2" id="KW-1185">Reference proteome</keyword>
<dbReference type="AlphaFoldDB" id="R9GUG0"/>
<evidence type="ECO:0000313" key="1">
    <source>
        <dbReference type="EMBL" id="EOR95318.1"/>
    </source>
</evidence>
<sequence length="245" mass="28052">MLLCTTGNAQYVKFATSGIITYEKRANMYAIIKSNINKDNETYMQKSFENYQKTQPQFKTSISTLTFTQNQSLYKPGENNETVNNIFLFPAFEQNNLVYTDIASKISWSQKKVFEETFLVKDSLRNIKWKITDETRNIAGYECQRANAIIMDSIYVVAFYTDEIIATGGPESFTGLPGMILGIALPHEHVTWFATQVVDKPVALKELNPPIKGTPVNRNTLKNSLQNSFKNYNKFIQDALRFYLL</sequence>
<dbReference type="STRING" id="1150600.ADIARSV_1513"/>
<dbReference type="Proteomes" id="UP000014174">
    <property type="component" value="Unassembled WGS sequence"/>
</dbReference>
<evidence type="ECO:0000313" key="2">
    <source>
        <dbReference type="Proteomes" id="UP000014174"/>
    </source>
</evidence>
<protein>
    <recommendedName>
        <fullName evidence="3">GLPGLI family protein</fullName>
    </recommendedName>
</protein>
<dbReference type="PATRIC" id="fig|1150600.3.peg.1484"/>
<accession>R9GUG0</accession>
<reference evidence="1 2" key="1">
    <citation type="journal article" date="2013" name="Genome Announc.">
        <title>Draft Genome Sequence of Arcticibacter svalbardensis Strain MN12-7T, a Member of the Family Sphingobacteriaceae Isolated from an Arctic Soil Sample.</title>
        <authorList>
            <person name="Shivaji S."/>
            <person name="Ara S."/>
            <person name="Prasad S."/>
            <person name="Manasa B.P."/>
            <person name="Begum Z."/>
            <person name="Singh A."/>
            <person name="Kumar Pinnaka A."/>
        </authorList>
    </citation>
    <scope>NUCLEOTIDE SEQUENCE [LARGE SCALE GENOMIC DNA]</scope>
    <source>
        <strain evidence="1 2">MN12-7</strain>
    </source>
</reference>
<dbReference type="InterPro" id="IPR005901">
    <property type="entry name" value="GLPGLI"/>
</dbReference>
<name>R9GUG0_9SPHI</name>